<evidence type="ECO:0000256" key="7">
    <source>
        <dbReference type="ARBA" id="ARBA00023114"/>
    </source>
</evidence>
<evidence type="ECO:0000256" key="6">
    <source>
        <dbReference type="ARBA" id="ARBA00023065"/>
    </source>
</evidence>
<dbReference type="PANTHER" id="PTHR11743:SF69">
    <property type="entry name" value="PORIN DOMAIN, EUKARYOTIC PORIN_TOM40-RELATED"/>
    <property type="match status" value="1"/>
</dbReference>
<evidence type="ECO:0000256" key="3">
    <source>
        <dbReference type="ARBA" id="ARBA00022448"/>
    </source>
</evidence>
<proteinExistence type="inferred from homology"/>
<keyword evidence="12" id="KW-1185">Reference proteome</keyword>
<dbReference type="GO" id="GO:0008308">
    <property type="term" value="F:voltage-gated monoatomic anion channel activity"/>
    <property type="evidence" value="ECO:0007669"/>
    <property type="project" value="InterPro"/>
</dbReference>
<dbReference type="Proteomes" id="UP001177003">
    <property type="component" value="Chromosome 2"/>
</dbReference>
<accession>A0AA35YES2</accession>
<gene>
    <name evidence="11" type="ORF">LSALG_LOCUS12697</name>
</gene>
<protein>
    <recommendedName>
        <fullName evidence="10">Voltage-dependent anion-selective channel protein</fullName>
    </recommendedName>
</protein>
<comment type="function">
    <text evidence="9">Forms a channel through the cell membrane that allows diffusion of small hydrophilic molecules. The channel adopts an open conformation at low or zero membrane potential and a closed conformation at potentials above 30-40 mV. The open state has a weak anion selectivity whereas the closed state is cation-selective.</text>
</comment>
<keyword evidence="7" id="KW-0626">Porin</keyword>
<reference evidence="11" key="1">
    <citation type="submission" date="2023-04" db="EMBL/GenBank/DDBJ databases">
        <authorList>
            <person name="Vijverberg K."/>
            <person name="Xiong W."/>
            <person name="Schranz E."/>
        </authorList>
    </citation>
    <scope>NUCLEOTIDE SEQUENCE</scope>
</reference>
<evidence type="ECO:0000256" key="2">
    <source>
        <dbReference type="ARBA" id="ARBA00009624"/>
    </source>
</evidence>
<organism evidence="11 12">
    <name type="scientific">Lactuca saligna</name>
    <name type="common">Willowleaf lettuce</name>
    <dbReference type="NCBI Taxonomy" id="75948"/>
    <lineage>
        <taxon>Eukaryota</taxon>
        <taxon>Viridiplantae</taxon>
        <taxon>Streptophyta</taxon>
        <taxon>Embryophyta</taxon>
        <taxon>Tracheophyta</taxon>
        <taxon>Spermatophyta</taxon>
        <taxon>Magnoliopsida</taxon>
        <taxon>eudicotyledons</taxon>
        <taxon>Gunneridae</taxon>
        <taxon>Pentapetalae</taxon>
        <taxon>asterids</taxon>
        <taxon>campanulids</taxon>
        <taxon>Asterales</taxon>
        <taxon>Asteraceae</taxon>
        <taxon>Cichorioideae</taxon>
        <taxon>Cichorieae</taxon>
        <taxon>Lactucinae</taxon>
        <taxon>Lactuca</taxon>
    </lineage>
</organism>
<evidence type="ECO:0000256" key="5">
    <source>
        <dbReference type="ARBA" id="ARBA00022692"/>
    </source>
</evidence>
<dbReference type="GO" id="GO:0015288">
    <property type="term" value="F:porin activity"/>
    <property type="evidence" value="ECO:0007669"/>
    <property type="project" value="UniProtKB-KW"/>
</dbReference>
<evidence type="ECO:0000256" key="8">
    <source>
        <dbReference type="ARBA" id="ARBA00023136"/>
    </source>
</evidence>
<dbReference type="InterPro" id="IPR027246">
    <property type="entry name" value="Porin_Euk/Tom40"/>
</dbReference>
<comment type="similarity">
    <text evidence="2">Belongs to the eukaryotic mitochondrial porin (TC 1.B.8.1) family.</text>
</comment>
<keyword evidence="6" id="KW-0406">Ion transport</keyword>
<dbReference type="GO" id="GO:0005741">
    <property type="term" value="C:mitochondrial outer membrane"/>
    <property type="evidence" value="ECO:0007669"/>
    <property type="project" value="InterPro"/>
</dbReference>
<dbReference type="PANTHER" id="PTHR11743">
    <property type="entry name" value="VOLTAGE-DEPENDENT ANION-SELECTIVE CHANNEL"/>
    <property type="match status" value="1"/>
</dbReference>
<dbReference type="Gene3D" id="2.40.160.10">
    <property type="entry name" value="Porin"/>
    <property type="match status" value="1"/>
</dbReference>
<dbReference type="EMBL" id="OX465078">
    <property type="protein sequence ID" value="CAI9272476.1"/>
    <property type="molecule type" value="Genomic_DNA"/>
</dbReference>
<evidence type="ECO:0000256" key="9">
    <source>
        <dbReference type="ARBA" id="ARBA00054641"/>
    </source>
</evidence>
<keyword evidence="8" id="KW-0472">Membrane</keyword>
<keyword evidence="3" id="KW-0813">Transport</keyword>
<evidence type="ECO:0000256" key="4">
    <source>
        <dbReference type="ARBA" id="ARBA00022452"/>
    </source>
</evidence>
<keyword evidence="4" id="KW-1134">Transmembrane beta strand</keyword>
<evidence type="ECO:0000313" key="12">
    <source>
        <dbReference type="Proteomes" id="UP001177003"/>
    </source>
</evidence>
<keyword evidence="5" id="KW-0812">Transmembrane</keyword>
<dbReference type="AlphaFoldDB" id="A0AA35YES2"/>
<dbReference type="CDD" id="cd07306">
    <property type="entry name" value="Porin3_VDAC"/>
    <property type="match status" value="1"/>
</dbReference>
<evidence type="ECO:0000256" key="1">
    <source>
        <dbReference type="ARBA" id="ARBA00004370"/>
    </source>
</evidence>
<name>A0AA35YES2_LACSI</name>
<dbReference type="GO" id="GO:0046930">
    <property type="term" value="C:pore complex"/>
    <property type="evidence" value="ECO:0007669"/>
    <property type="project" value="UniProtKB-KW"/>
</dbReference>
<evidence type="ECO:0000256" key="10">
    <source>
        <dbReference type="ARBA" id="ARBA00082427"/>
    </source>
</evidence>
<dbReference type="FunFam" id="2.40.160.10:FF:000003">
    <property type="entry name" value="Outer mitochondrial membrane protein porin"/>
    <property type="match status" value="1"/>
</dbReference>
<dbReference type="InterPro" id="IPR001925">
    <property type="entry name" value="Porin_Euk"/>
</dbReference>
<evidence type="ECO:0000313" key="11">
    <source>
        <dbReference type="EMBL" id="CAI9272476.1"/>
    </source>
</evidence>
<sequence length="575" mass="63237">MHDVLFCSLVSSDIDIAVTDMKEPINPPKSSTPKAFFLSLILLSLFYLIFLSLQSKHPNSSHRTITINGLKIRPEYTSYDIHIHHQLHKTTNPKLRKIWTSRDWDRKIQVFTQFFLQLKQEKLLANSSKALCVGARVGQEVEALKRVGVNDSIGLDLVPYPPIVIKGDFHHQPFDDKTFDFDFSNVFDHALFQINSLERLNGHRNLVESVCHQNRRRLASTGHGGGLVVIGSVCHQNRRKTRGLVEEGNNFGCFWVFLHYDFDQSQVTKGPFLSLVTRRHPLPSLSLSPLSPSIFSAPTMNNGPGLFSDIGKKAKDLLTRDYLSDQKFSVSTTSVTGVGLTSTATKKGGLSSGDVGAIYKYKNTLIDVKFDTQSNIATTLTFTELVPSTKTIASFKLPDFTSGKLEVQYFHYHATLTSAVALTQAPNVDLSATIGTPTFAIGAEAGYETSSSKLTKYTAGITVNKPDSSASIVLGDKGDTIRASYIHHFDASKKNAAVGEITRRFSTNENTFTVGGSYAVDGLTMVKAKLNNHGKLGALLQHEIIPKSLVTISSELDTNSLDKTPKFGLALALKP</sequence>
<dbReference type="InterPro" id="IPR023614">
    <property type="entry name" value="Porin_dom_sf"/>
</dbReference>
<comment type="subcellular location">
    <subcellularLocation>
        <location evidence="1">Membrane</location>
    </subcellularLocation>
</comment>
<dbReference type="Pfam" id="PF01459">
    <property type="entry name" value="Porin_3"/>
    <property type="match status" value="1"/>
</dbReference>